<keyword evidence="8" id="KW-0223">Dioxygenase</keyword>
<dbReference type="GO" id="GO:0046872">
    <property type="term" value="F:metal ion binding"/>
    <property type="evidence" value="ECO:0007669"/>
    <property type="project" value="UniProtKB-KW"/>
</dbReference>
<evidence type="ECO:0000313" key="8">
    <source>
        <dbReference type="EMBL" id="SMD27117.1"/>
    </source>
</evidence>
<dbReference type="RefSeq" id="WP_160097373.1">
    <property type="nucleotide sequence ID" value="NZ_FWXV01000020.1"/>
</dbReference>
<dbReference type="OrthoDB" id="9807660at2"/>
<accession>A0A1W2FYT2</accession>
<dbReference type="PROSITE" id="PS51819">
    <property type="entry name" value="VOC"/>
    <property type="match status" value="1"/>
</dbReference>
<dbReference type="InterPro" id="IPR029068">
    <property type="entry name" value="Glyas_Bleomycin-R_OHBP_Dase"/>
</dbReference>
<feature type="compositionally biased region" description="Low complexity" evidence="6">
    <location>
        <begin position="803"/>
        <end position="826"/>
    </location>
</feature>
<dbReference type="InterPro" id="IPR037523">
    <property type="entry name" value="VOC_core"/>
</dbReference>
<keyword evidence="3" id="KW-0479">Metal-binding</keyword>
<proteinExistence type="inferred from homology"/>
<dbReference type="InterPro" id="IPR013189">
    <property type="entry name" value="Glyco_hydro_32_C"/>
</dbReference>
<dbReference type="EMBL" id="FWXV01000020">
    <property type="protein sequence ID" value="SMD27117.1"/>
    <property type="molecule type" value="Genomic_DNA"/>
</dbReference>
<dbReference type="CDD" id="cd08342">
    <property type="entry name" value="HPPD_N_like"/>
    <property type="match status" value="1"/>
</dbReference>
<keyword evidence="9" id="KW-1185">Reference proteome</keyword>
<dbReference type="Pfam" id="PF08244">
    <property type="entry name" value="Glyco_hydro_32C"/>
    <property type="match status" value="1"/>
</dbReference>
<protein>
    <submittedName>
        <fullName evidence="8">4-hydroxyphenylpyruvate dioxygenase</fullName>
    </submittedName>
</protein>
<dbReference type="AlphaFoldDB" id="A0A1W2FYT2"/>
<feature type="region of interest" description="Disordered" evidence="6">
    <location>
        <begin position="750"/>
        <end position="770"/>
    </location>
</feature>
<dbReference type="PANTHER" id="PTHR11959">
    <property type="entry name" value="4-HYDROXYPHENYLPYRUVATE DIOXYGENASE"/>
    <property type="match status" value="1"/>
</dbReference>
<comment type="similarity">
    <text evidence="2">Belongs to the 4HPPD family.</text>
</comment>
<keyword evidence="8" id="KW-0560">Oxidoreductase</keyword>
<dbReference type="SUPFAM" id="SSF54593">
    <property type="entry name" value="Glyoxalase/Bleomycin resistance protein/Dihydroxybiphenyl dioxygenase"/>
    <property type="match status" value="1"/>
</dbReference>
<keyword evidence="8" id="KW-0670">Pyruvate</keyword>
<evidence type="ECO:0000259" key="7">
    <source>
        <dbReference type="PROSITE" id="PS51819"/>
    </source>
</evidence>
<sequence length="826" mass="88347">MTREPDSAPSALLDVSVDHVKMYVADTQAAAEQWSRLYGLTVYAVSHTEQSQERSIALGHGDIRLIVTQALVEDHPATSYVDLHGEGVADIALRTTDATRAFEVAVARGARPVSPPTTRDGVVTATIVGFGDVMHTFVERSTEDSRLPGFRAVPHDSTDGPNLYTMDHFAVCLEEGQLDPTVEFYQDVLGFEMVFRERIIVGPQAMDSKVVRSHSGKVTWQGGNRGSSWTGNATFPAELRLVNAPDGPSVARTPVTELDSLRADSKSWRNETVNSADGRNLFAGILADTYEITARFDLQGATATQFGFALHSRSDGTADRSVVYDRKAGTLYGKALAPTDNEISMRLLVDRGQLEIFSGDGLFSVADNVNFDSAAVSQGIRLFATGGDVRLKSATFARLSTSWGTAQPTLESTLAGPWHASGGSWTDTSGGKQGQATGDAFYLSASSAGDTVWLGTAQAAGLTFRATGYTANIDTNGVVKLWRPDRDIATYSTPIAAGSTHHLKVETTGDRIRVWLNHGTTPVIDATDTAYTSGLFGANVYHGSATVQNLNTGSGGFTAFSSGPWTTRGGTWTTIPDALHASSSGDGFYLSDRTGTDFGYEGDVSVTNGTATGLTFRASADGAGYTANIDTNGVVELWRPGRDIATYSTPIAAGSTYHLKVQTTGDRIRVWLDHGTTPVIDATDSTYGTGRFGVNAYAGNTTAQNLTITRRVELSLAAGPVQPLCGLRKAAICCVVWDRDHGQARRALHDSRRRHQGVQPVHHSAEAARRQERRLLGVAGRIRSVRDPMGEVYSRGPRRRCASADSRSALQNPARRAAADRAGACP</sequence>
<name>A0A1W2FYT2_KIBAR</name>
<feature type="region of interest" description="Disordered" evidence="6">
    <location>
        <begin position="789"/>
        <end position="826"/>
    </location>
</feature>
<feature type="domain" description="VOC" evidence="7">
    <location>
        <begin position="16"/>
        <end position="140"/>
    </location>
</feature>
<evidence type="ECO:0000256" key="3">
    <source>
        <dbReference type="ARBA" id="ARBA00022723"/>
    </source>
</evidence>
<reference evidence="8 9" key="1">
    <citation type="submission" date="2017-04" db="EMBL/GenBank/DDBJ databases">
        <authorList>
            <person name="Afonso C.L."/>
            <person name="Miller P.J."/>
            <person name="Scott M.A."/>
            <person name="Spackman E."/>
            <person name="Goraichik I."/>
            <person name="Dimitrov K.M."/>
            <person name="Suarez D.L."/>
            <person name="Swayne D.E."/>
        </authorList>
    </citation>
    <scope>NUCLEOTIDE SEQUENCE [LARGE SCALE GENOMIC DNA]</scope>
    <source>
        <strain evidence="8 9">DSM 43828</strain>
    </source>
</reference>
<dbReference type="GO" id="GO:0003868">
    <property type="term" value="F:4-hydroxyphenylpyruvate dioxygenase activity"/>
    <property type="evidence" value="ECO:0007669"/>
    <property type="project" value="InterPro"/>
</dbReference>
<dbReference type="Proteomes" id="UP000192674">
    <property type="component" value="Unassembled WGS sequence"/>
</dbReference>
<dbReference type="InterPro" id="IPR013320">
    <property type="entry name" value="ConA-like_dom_sf"/>
</dbReference>
<evidence type="ECO:0000256" key="1">
    <source>
        <dbReference type="ARBA" id="ARBA00001962"/>
    </source>
</evidence>
<dbReference type="SUPFAM" id="SSF49899">
    <property type="entry name" value="Concanavalin A-like lectins/glucanases"/>
    <property type="match status" value="1"/>
</dbReference>
<dbReference type="InterPro" id="IPR041736">
    <property type="entry name" value="4OHPhenylPyrv_dOase_N"/>
</dbReference>
<keyword evidence="4" id="KW-0677">Repeat</keyword>
<dbReference type="Gene3D" id="2.60.120.560">
    <property type="entry name" value="Exo-inulinase, domain 1"/>
    <property type="match status" value="3"/>
</dbReference>
<dbReference type="InterPro" id="IPR005956">
    <property type="entry name" value="4OHPhenylPyrv_dOase"/>
</dbReference>
<dbReference type="PANTHER" id="PTHR11959:SF1">
    <property type="entry name" value="4-HYDROXYPHENYLPYRUVATE DIOXYGENASE"/>
    <property type="match status" value="1"/>
</dbReference>
<dbReference type="Gene3D" id="3.10.180.10">
    <property type="entry name" value="2,3-Dihydroxybiphenyl 1,2-Dioxygenase, domain 1"/>
    <property type="match status" value="2"/>
</dbReference>
<dbReference type="GO" id="GO:0006572">
    <property type="term" value="P:L-tyrosine catabolic process"/>
    <property type="evidence" value="ECO:0007669"/>
    <property type="project" value="TreeGrafter"/>
</dbReference>
<evidence type="ECO:0000256" key="2">
    <source>
        <dbReference type="ARBA" id="ARBA00005877"/>
    </source>
</evidence>
<evidence type="ECO:0000256" key="6">
    <source>
        <dbReference type="SAM" id="MobiDB-lite"/>
    </source>
</evidence>
<gene>
    <name evidence="8" type="ORF">SAMN05661093_10714</name>
</gene>
<keyword evidence="5" id="KW-0408">Iron</keyword>
<organism evidence="8 9">
    <name type="scientific">Kibdelosporangium aridum</name>
    <dbReference type="NCBI Taxonomy" id="2030"/>
    <lineage>
        <taxon>Bacteria</taxon>
        <taxon>Bacillati</taxon>
        <taxon>Actinomycetota</taxon>
        <taxon>Actinomycetes</taxon>
        <taxon>Pseudonocardiales</taxon>
        <taxon>Pseudonocardiaceae</taxon>
        <taxon>Kibdelosporangium</taxon>
    </lineage>
</organism>
<evidence type="ECO:0000256" key="5">
    <source>
        <dbReference type="ARBA" id="ARBA00023004"/>
    </source>
</evidence>
<dbReference type="Pfam" id="PF14696">
    <property type="entry name" value="Glyoxalase_5"/>
    <property type="match status" value="1"/>
</dbReference>
<evidence type="ECO:0000256" key="4">
    <source>
        <dbReference type="ARBA" id="ARBA00022737"/>
    </source>
</evidence>
<comment type="cofactor">
    <cofactor evidence="1">
        <name>Fe cation</name>
        <dbReference type="ChEBI" id="CHEBI:24875"/>
    </cofactor>
</comment>
<evidence type="ECO:0000313" key="9">
    <source>
        <dbReference type="Proteomes" id="UP000192674"/>
    </source>
</evidence>